<evidence type="ECO:0000313" key="3">
    <source>
        <dbReference type="Proteomes" id="UP001163127"/>
    </source>
</evidence>
<reference evidence="2" key="1">
    <citation type="submission" date="2022-11" db="EMBL/GenBank/DDBJ databases">
        <title>Dental biofilm bacteria. Genome sequencing and assembly.</title>
        <authorList>
            <person name="Robertsson C."/>
        </authorList>
    </citation>
    <scope>NUCLEOTIDE SEQUENCE</scope>
    <source>
        <strain evidence="2">CW</strain>
    </source>
</reference>
<keyword evidence="1" id="KW-1133">Transmembrane helix</keyword>
<feature type="transmembrane region" description="Helical" evidence="1">
    <location>
        <begin position="127"/>
        <end position="150"/>
    </location>
</feature>
<protein>
    <submittedName>
        <fullName evidence="2">Pre-mRNA-splicing factor</fullName>
    </submittedName>
</protein>
<feature type="transmembrane region" description="Helical" evidence="1">
    <location>
        <begin position="28"/>
        <end position="50"/>
    </location>
</feature>
<keyword evidence="1" id="KW-0812">Transmembrane</keyword>
<accession>A0AA47IQ12</accession>
<evidence type="ECO:0000256" key="1">
    <source>
        <dbReference type="SAM" id="Phobius"/>
    </source>
</evidence>
<keyword evidence="1" id="KW-0472">Membrane</keyword>
<organism evidence="2 3">
    <name type="scientific">Actinomyces naeslundii</name>
    <dbReference type="NCBI Taxonomy" id="1655"/>
    <lineage>
        <taxon>Bacteria</taxon>
        <taxon>Bacillati</taxon>
        <taxon>Actinomycetota</taxon>
        <taxon>Actinomycetes</taxon>
        <taxon>Actinomycetales</taxon>
        <taxon>Actinomycetaceae</taxon>
        <taxon>Actinomyces</taxon>
    </lineage>
</organism>
<name>A0AA47IQ12_ACTNA</name>
<feature type="transmembrane region" description="Helical" evidence="1">
    <location>
        <begin position="95"/>
        <end position="115"/>
    </location>
</feature>
<evidence type="ECO:0000313" key="2">
    <source>
        <dbReference type="EMBL" id="WAL42889.1"/>
    </source>
</evidence>
<dbReference type="AlphaFoldDB" id="A0AA47IQ12"/>
<dbReference type="Proteomes" id="UP001163127">
    <property type="component" value="Chromosome"/>
</dbReference>
<proteinExistence type="predicted"/>
<feature type="transmembrane region" description="Helical" evidence="1">
    <location>
        <begin position="62"/>
        <end position="83"/>
    </location>
</feature>
<gene>
    <name evidence="2" type="ORF">OFA60_12785</name>
</gene>
<sequence>MPSTKASGTVQGFFSDVRRWERENPRLTWSDGLLVTYCVLFWVVAGQGLLENLLEDDSPASSALVCGITGITAWAALPPLQLITPWPAARRALRAAVSILSIGAGAAALGLLHGIGLAAQHTTLWDYLLSATLPATALIFLGTSGIATLLRTVPAHP</sequence>
<dbReference type="EMBL" id="CP113787">
    <property type="protein sequence ID" value="WAL42889.1"/>
    <property type="molecule type" value="Genomic_DNA"/>
</dbReference>
<dbReference type="RefSeq" id="WP_076137191.1">
    <property type="nucleotide sequence ID" value="NZ_CP113787.1"/>
</dbReference>